<reference evidence="3 4" key="1">
    <citation type="journal article" date="2022" name="G3 (Bethesda)">
        <title>Enemy or ally: a genomic approach to elucidate the lifestyle of Phyllosticta citrichinaensis.</title>
        <authorList>
            <person name="Buijs V.A."/>
            <person name="Groenewald J.Z."/>
            <person name="Haridas S."/>
            <person name="LaButti K.M."/>
            <person name="Lipzen A."/>
            <person name="Martin F.M."/>
            <person name="Barry K."/>
            <person name="Grigoriev I.V."/>
            <person name="Crous P.W."/>
            <person name="Seidl M.F."/>
        </authorList>
    </citation>
    <scope>NUCLEOTIDE SEQUENCE [LARGE SCALE GENOMIC DNA]</scope>
    <source>
        <strain evidence="3 4">CBS 129764</strain>
    </source>
</reference>
<evidence type="ECO:0008006" key="5">
    <source>
        <dbReference type="Google" id="ProtNLM"/>
    </source>
</evidence>
<protein>
    <recommendedName>
        <fullName evidence="5">Secreted protein</fullName>
    </recommendedName>
</protein>
<sequence>MMPCVVALAPHHPLPHILILLLLLLLLCFPAPSRDHFVLLQVYTEEEEEACSAPSLARSPHMYVRTHNGPPHRTRLVRRSNRPSIHSAAMPSHLDQPHHTKQMKLCSYMHGHSWFRHAHSLHPSYSSSSSSSSSYDEAASRKSVRRVHRLQRPAVLRCAVPRYTVPRPFCVSVYSTGIHVHVLRWHD</sequence>
<name>A0ABR1XYV0_9PEZI</name>
<feature type="signal peptide" evidence="2">
    <location>
        <begin position="1"/>
        <end position="33"/>
    </location>
</feature>
<accession>A0ABR1XYV0</accession>
<gene>
    <name evidence="3" type="ORF">IWX90DRAFT_139082</name>
</gene>
<feature type="region of interest" description="Disordered" evidence="1">
    <location>
        <begin position="126"/>
        <end position="146"/>
    </location>
</feature>
<proteinExistence type="predicted"/>
<dbReference type="EMBL" id="JBBWUH010000003">
    <property type="protein sequence ID" value="KAK8173356.1"/>
    <property type="molecule type" value="Genomic_DNA"/>
</dbReference>
<dbReference type="Proteomes" id="UP001456524">
    <property type="component" value="Unassembled WGS sequence"/>
</dbReference>
<keyword evidence="4" id="KW-1185">Reference proteome</keyword>
<feature type="chain" id="PRO_5047010944" description="Secreted protein" evidence="2">
    <location>
        <begin position="34"/>
        <end position="187"/>
    </location>
</feature>
<keyword evidence="2" id="KW-0732">Signal</keyword>
<evidence type="ECO:0000256" key="2">
    <source>
        <dbReference type="SAM" id="SignalP"/>
    </source>
</evidence>
<evidence type="ECO:0000256" key="1">
    <source>
        <dbReference type="SAM" id="MobiDB-lite"/>
    </source>
</evidence>
<feature type="compositionally biased region" description="Low complexity" evidence="1">
    <location>
        <begin position="126"/>
        <end position="135"/>
    </location>
</feature>
<evidence type="ECO:0000313" key="4">
    <source>
        <dbReference type="Proteomes" id="UP001456524"/>
    </source>
</evidence>
<organism evidence="3 4">
    <name type="scientific">Phyllosticta citrichinensis</name>
    <dbReference type="NCBI Taxonomy" id="1130410"/>
    <lineage>
        <taxon>Eukaryota</taxon>
        <taxon>Fungi</taxon>
        <taxon>Dikarya</taxon>
        <taxon>Ascomycota</taxon>
        <taxon>Pezizomycotina</taxon>
        <taxon>Dothideomycetes</taxon>
        <taxon>Dothideomycetes incertae sedis</taxon>
        <taxon>Botryosphaeriales</taxon>
        <taxon>Phyllostictaceae</taxon>
        <taxon>Phyllosticta</taxon>
    </lineage>
</organism>
<comment type="caution">
    <text evidence="3">The sequence shown here is derived from an EMBL/GenBank/DDBJ whole genome shotgun (WGS) entry which is preliminary data.</text>
</comment>
<evidence type="ECO:0000313" key="3">
    <source>
        <dbReference type="EMBL" id="KAK8173356.1"/>
    </source>
</evidence>